<dbReference type="CDD" id="cd02440">
    <property type="entry name" value="AdoMet_MTases"/>
    <property type="match status" value="1"/>
</dbReference>
<name>A0A2P2CCJ1_9ZZZZ</name>
<organism evidence="2">
    <name type="scientific">metagenome</name>
    <dbReference type="NCBI Taxonomy" id="256318"/>
    <lineage>
        <taxon>unclassified sequences</taxon>
        <taxon>metagenomes</taxon>
    </lineage>
</organism>
<proteinExistence type="predicted"/>
<dbReference type="Gene3D" id="3.40.50.10320">
    <property type="entry name" value="LmbE-like"/>
    <property type="match status" value="1"/>
</dbReference>
<dbReference type="GO" id="GO:0016811">
    <property type="term" value="F:hydrolase activity, acting on carbon-nitrogen (but not peptide) bonds, in linear amides"/>
    <property type="evidence" value="ECO:0007669"/>
    <property type="project" value="TreeGrafter"/>
</dbReference>
<accession>A0A2P2CCJ1</accession>
<feature type="domain" description="Methyltransferase" evidence="1">
    <location>
        <begin position="294"/>
        <end position="385"/>
    </location>
</feature>
<dbReference type="SUPFAM" id="SSF102588">
    <property type="entry name" value="LmbE-like"/>
    <property type="match status" value="1"/>
</dbReference>
<reference evidence="2" key="1">
    <citation type="submission" date="2015-08" db="EMBL/GenBank/DDBJ databases">
        <authorList>
            <person name="Babu N.S."/>
            <person name="Beckwith C.J."/>
            <person name="Beseler K.G."/>
            <person name="Brison A."/>
            <person name="Carone J.V."/>
            <person name="Caskin T.P."/>
            <person name="Diamond M."/>
            <person name="Durham M.E."/>
            <person name="Foxe J.M."/>
            <person name="Go M."/>
            <person name="Henderson B.A."/>
            <person name="Jones I.B."/>
            <person name="McGettigan J.A."/>
            <person name="Micheletti S.J."/>
            <person name="Nasrallah M.E."/>
            <person name="Ortiz D."/>
            <person name="Piller C.R."/>
            <person name="Privatt S.R."/>
            <person name="Schneider S.L."/>
            <person name="Sharp S."/>
            <person name="Smith T.C."/>
            <person name="Stanton J.D."/>
            <person name="Ullery H.E."/>
            <person name="Wilson R.J."/>
            <person name="Serrano M.G."/>
            <person name="Buck G."/>
            <person name="Lee V."/>
            <person name="Wang Y."/>
            <person name="Carvalho R."/>
            <person name="Voegtly L."/>
            <person name="Shi R."/>
            <person name="Duckworth R."/>
            <person name="Johnson A."/>
            <person name="Loviza R."/>
            <person name="Walstead R."/>
            <person name="Shah Z."/>
            <person name="Kiflezghi M."/>
            <person name="Wade K."/>
            <person name="Ball S.L."/>
            <person name="Bradley K.W."/>
            <person name="Asai D.J."/>
            <person name="Bowman C.A."/>
            <person name="Russell D.A."/>
            <person name="Pope W.H."/>
            <person name="Jacobs-Sera D."/>
            <person name="Hendrix R.W."/>
            <person name="Hatfull G.F."/>
        </authorList>
    </citation>
    <scope>NUCLEOTIDE SEQUENCE</scope>
</reference>
<dbReference type="Gene3D" id="3.40.50.150">
    <property type="entry name" value="Vaccinia Virus protein VP39"/>
    <property type="match status" value="1"/>
</dbReference>
<dbReference type="PANTHER" id="PTHR12993:SF29">
    <property type="entry name" value="BLR3841 PROTEIN"/>
    <property type="match status" value="1"/>
</dbReference>
<dbReference type="InterPro" id="IPR029063">
    <property type="entry name" value="SAM-dependent_MTases_sf"/>
</dbReference>
<dbReference type="AlphaFoldDB" id="A0A2P2CCJ1"/>
<dbReference type="InterPro" id="IPR041698">
    <property type="entry name" value="Methyltransf_25"/>
</dbReference>
<dbReference type="InterPro" id="IPR003737">
    <property type="entry name" value="GlcNAc_PI_deacetylase-related"/>
</dbReference>
<dbReference type="PANTHER" id="PTHR12993">
    <property type="entry name" value="N-ACETYLGLUCOSAMINYL-PHOSPHATIDYLINOSITOL DE-N-ACETYLASE-RELATED"/>
    <property type="match status" value="1"/>
</dbReference>
<dbReference type="InterPro" id="IPR024078">
    <property type="entry name" value="LmbE-like_dom_sf"/>
</dbReference>
<dbReference type="Pfam" id="PF13649">
    <property type="entry name" value="Methyltransf_25"/>
    <property type="match status" value="1"/>
</dbReference>
<dbReference type="SUPFAM" id="SSF53335">
    <property type="entry name" value="S-adenosyl-L-methionine-dependent methyltransferases"/>
    <property type="match status" value="1"/>
</dbReference>
<gene>
    <name evidence="2" type="ORF">NOCA1190045</name>
</gene>
<dbReference type="EMBL" id="CZKB01000011">
    <property type="protein sequence ID" value="CUR59695.1"/>
    <property type="molecule type" value="Genomic_DNA"/>
</dbReference>
<dbReference type="Pfam" id="PF02585">
    <property type="entry name" value="PIG-L"/>
    <property type="match status" value="1"/>
</dbReference>
<evidence type="ECO:0000259" key="1">
    <source>
        <dbReference type="Pfam" id="PF13649"/>
    </source>
</evidence>
<protein>
    <recommendedName>
        <fullName evidence="1">Methyltransferase domain-containing protein</fullName>
    </recommendedName>
</protein>
<sequence length="435" mass="47402">MTAPSFRHDRAGTPAAAWTERIAALPVLQLPAARVLVVVGAHPDDETLGAGGLLRAAGLAGWRTEVVTATAGEGSHPHSPTHGRDRLADVRRRELEHAVAVLDPRATTTCLDLPDGDVASHVEDVVARLTELIGTDGADVLLCAPYRHDGHPDHEAVSRAAAVAGARTDAQLLEYPVWLWHWGQDDDLPADRASRLVLDADAREAKRQAVHAHASQVAPLSDRPGDEVLLDVGLLAHFDRAAEVFVDPEPVDDDALDRVHRERPDPWQVDSFYERRKRAVTLAALPREHYGRALEVGCSIGALAVDLADRTEHLLALDSSRTALDLARQRLDGVPGVDVRHARVPDEWPEGRFDLVSVSEVGYFLSPQALRELVRRCIGSLTDDGHLLLCHWRHQPAGWPLAGPAVHEEFLATGAEVLVEHHEADFLLHVLGRPA</sequence>
<evidence type="ECO:0000313" key="2">
    <source>
        <dbReference type="EMBL" id="CUR59695.1"/>
    </source>
</evidence>